<dbReference type="EMBL" id="JBHLTP010000011">
    <property type="protein sequence ID" value="MFC0524821.1"/>
    <property type="molecule type" value="Genomic_DNA"/>
</dbReference>
<dbReference type="NCBIfam" id="TIGR01451">
    <property type="entry name" value="B_ant_repeat"/>
    <property type="match status" value="1"/>
</dbReference>
<comment type="caution">
    <text evidence="2">The sequence shown here is derived from an EMBL/GenBank/DDBJ whole genome shotgun (WGS) entry which is preliminary data.</text>
</comment>
<proteinExistence type="predicted"/>
<keyword evidence="3" id="KW-1185">Reference proteome</keyword>
<sequence>MPFVNRFSIRTCGAMTFTGNTLGLSQLTNTNEAGTAGSIGAFITTDVGMQVPTFPAGTTLDYLENSSSAELVIPTGSTVLYAELIWGGNYLTRDEDITGLLNNSVTLTDSTAVDHVIAPDPVTANQPTFTLGTPPITRGFYMRSNDVTSIVQSAGAGTYTVGQVPGLLDPLIASTANTNHAGWTLAVVYENATLPNRSMNLFVGAQGIVITGVNPIIDIPVSGFMTPPNGVVDARLLISAQEGDANIGGDQTLFGPDALSLSVLSGPNNPANNFTGSQINDDSGNLDTTGTFGTRNQNPFTLTNIVAGRQGWDITNVSGSGLLPNNQNSAVFRFTSTGDAYMPDALGVQIDEGDAVLDITKTVDKPFAVYNDVLSYTITITNNGVVPADNVIFFDDIPPGSIFVENSLFIDGVPFPGVNPQFGVALPDIDVGDTVTVFFQVIVKRCDCFISNVASVEFSCGKIAKSNPSISTVCDQCQVPRFGRKCW</sequence>
<dbReference type="InterPro" id="IPR051172">
    <property type="entry name" value="Chlamydia_OmcB"/>
</dbReference>
<evidence type="ECO:0000259" key="1">
    <source>
        <dbReference type="Pfam" id="PF01345"/>
    </source>
</evidence>
<accession>A0ABV6LQY5</accession>
<feature type="domain" description="DUF11" evidence="1">
    <location>
        <begin position="357"/>
        <end position="457"/>
    </location>
</feature>
<dbReference type="InterPro" id="IPR047589">
    <property type="entry name" value="DUF11_rpt"/>
</dbReference>
<reference evidence="2 3" key="1">
    <citation type="submission" date="2024-09" db="EMBL/GenBank/DDBJ databases">
        <authorList>
            <person name="Sun Q."/>
            <person name="Mori K."/>
        </authorList>
    </citation>
    <scope>NUCLEOTIDE SEQUENCE [LARGE SCALE GENOMIC DNA]</scope>
    <source>
        <strain evidence="2 3">NCAIM B.02529</strain>
    </source>
</reference>
<evidence type="ECO:0000313" key="2">
    <source>
        <dbReference type="EMBL" id="MFC0524821.1"/>
    </source>
</evidence>
<name>A0ABV6LQY5_9BACI</name>
<evidence type="ECO:0000313" key="3">
    <source>
        <dbReference type="Proteomes" id="UP001589836"/>
    </source>
</evidence>
<dbReference type="Pfam" id="PF01345">
    <property type="entry name" value="DUF11"/>
    <property type="match status" value="1"/>
</dbReference>
<dbReference type="RefSeq" id="WP_377349225.1">
    <property type="nucleotide sequence ID" value="NZ_JBHLTP010000011.1"/>
</dbReference>
<organism evidence="2 3">
    <name type="scientific">Pontibacillus salicampi</name>
    <dbReference type="NCBI Taxonomy" id="1449801"/>
    <lineage>
        <taxon>Bacteria</taxon>
        <taxon>Bacillati</taxon>
        <taxon>Bacillota</taxon>
        <taxon>Bacilli</taxon>
        <taxon>Bacillales</taxon>
        <taxon>Bacillaceae</taxon>
        <taxon>Pontibacillus</taxon>
    </lineage>
</organism>
<gene>
    <name evidence="2" type="ORF">ACFFGV_14680</name>
</gene>
<dbReference type="PANTHER" id="PTHR34819:SF3">
    <property type="entry name" value="CELL SURFACE PROTEIN"/>
    <property type="match status" value="1"/>
</dbReference>
<protein>
    <recommendedName>
        <fullName evidence="1">DUF11 domain-containing protein</fullName>
    </recommendedName>
</protein>
<dbReference type="Proteomes" id="UP001589836">
    <property type="component" value="Unassembled WGS sequence"/>
</dbReference>
<dbReference type="PANTHER" id="PTHR34819">
    <property type="entry name" value="LARGE CYSTEINE-RICH PERIPLASMIC PROTEIN OMCB"/>
    <property type="match status" value="1"/>
</dbReference>
<dbReference type="InterPro" id="IPR001434">
    <property type="entry name" value="OmcB-like_DUF11"/>
</dbReference>